<evidence type="ECO:0000313" key="4">
    <source>
        <dbReference type="Proteomes" id="UP000274756"/>
    </source>
</evidence>
<name>A0A0N4UI75_DRAME</name>
<protein>
    <submittedName>
        <fullName evidence="5">Secreted protein</fullName>
    </submittedName>
</protein>
<evidence type="ECO:0000313" key="3">
    <source>
        <dbReference type="Proteomes" id="UP000038040"/>
    </source>
</evidence>
<proteinExistence type="predicted"/>
<accession>A0A0N4UI75</accession>
<dbReference type="Proteomes" id="UP000274756">
    <property type="component" value="Unassembled WGS sequence"/>
</dbReference>
<gene>
    <name evidence="2" type="ORF">DME_LOCUS1712</name>
</gene>
<keyword evidence="1" id="KW-0732">Signal</keyword>
<feature type="chain" id="PRO_5041039213" evidence="1">
    <location>
        <begin position="17"/>
        <end position="79"/>
    </location>
</feature>
<organism evidence="3 5">
    <name type="scientific">Dracunculus medinensis</name>
    <name type="common">Guinea worm</name>
    <dbReference type="NCBI Taxonomy" id="318479"/>
    <lineage>
        <taxon>Eukaryota</taxon>
        <taxon>Metazoa</taxon>
        <taxon>Ecdysozoa</taxon>
        <taxon>Nematoda</taxon>
        <taxon>Chromadorea</taxon>
        <taxon>Rhabditida</taxon>
        <taxon>Spirurina</taxon>
        <taxon>Dracunculoidea</taxon>
        <taxon>Dracunculidae</taxon>
        <taxon>Dracunculus</taxon>
    </lineage>
</organism>
<keyword evidence="4" id="KW-1185">Reference proteome</keyword>
<dbReference type="WBParaSite" id="DME_0000729401-mRNA-1">
    <property type="protein sequence ID" value="DME_0000729401-mRNA-1"/>
    <property type="gene ID" value="DME_0000729401"/>
</dbReference>
<evidence type="ECO:0000313" key="5">
    <source>
        <dbReference type="WBParaSite" id="DME_0000729401-mRNA-1"/>
    </source>
</evidence>
<reference evidence="5" key="1">
    <citation type="submission" date="2017-02" db="UniProtKB">
        <authorList>
            <consortium name="WormBaseParasite"/>
        </authorList>
    </citation>
    <scope>IDENTIFICATION</scope>
</reference>
<evidence type="ECO:0000256" key="1">
    <source>
        <dbReference type="SAM" id="SignalP"/>
    </source>
</evidence>
<dbReference type="Proteomes" id="UP000038040">
    <property type="component" value="Unplaced"/>
</dbReference>
<reference evidence="2 4" key="2">
    <citation type="submission" date="2018-11" db="EMBL/GenBank/DDBJ databases">
        <authorList>
            <consortium name="Pathogen Informatics"/>
        </authorList>
    </citation>
    <scope>NUCLEOTIDE SEQUENCE [LARGE SCALE GENOMIC DNA]</scope>
</reference>
<dbReference type="AlphaFoldDB" id="A0A0N4UI75"/>
<dbReference type="EMBL" id="UYYG01000029">
    <property type="protein sequence ID" value="VDN51739.1"/>
    <property type="molecule type" value="Genomic_DNA"/>
</dbReference>
<feature type="signal peptide" evidence="1">
    <location>
        <begin position="1"/>
        <end position="16"/>
    </location>
</feature>
<sequence length="79" mass="9179">MKFSIVLLTCTTLLMANSWKAFRSKTTAEDSYIQEYCNYECRDPQPKGTISEYCVRECKRLCKDNPRPCRHPSRGVPVI</sequence>
<evidence type="ECO:0000313" key="2">
    <source>
        <dbReference type="EMBL" id="VDN51739.1"/>
    </source>
</evidence>